<accession>A0ABP7UZ41</accession>
<dbReference type="Proteomes" id="UP001500426">
    <property type="component" value="Unassembled WGS sequence"/>
</dbReference>
<comment type="caution">
    <text evidence="2">The sequence shown here is derived from an EMBL/GenBank/DDBJ whole genome shotgun (WGS) entry which is preliminary data.</text>
</comment>
<sequence>MKTNFLKSVLLLIISLTLFSCSSDSDETSAPAPCPQGYTGANCSTQITPSKIIISKIRVNVFPNLNGTNTWDSVINVAPDIFVRLGIGDGSNSTITLYTSNYINDALSNGSNYFDFIPTTPIELLFPTQQHVLILGDYDSASSNDLMGGLIFNPYNSNNGFPTTITISNSSIPLKFELTVSYVW</sequence>
<evidence type="ECO:0000256" key="1">
    <source>
        <dbReference type="SAM" id="SignalP"/>
    </source>
</evidence>
<proteinExistence type="predicted"/>
<feature type="signal peptide" evidence="1">
    <location>
        <begin position="1"/>
        <end position="22"/>
    </location>
</feature>
<keyword evidence="1" id="KW-0732">Signal</keyword>
<gene>
    <name evidence="2" type="ORF">GCM10022388_23180</name>
</gene>
<protein>
    <recommendedName>
        <fullName evidence="4">Lipoprotein</fullName>
    </recommendedName>
</protein>
<dbReference type="RefSeq" id="WP_345094767.1">
    <property type="nucleotide sequence ID" value="NZ_BAABCS010000020.1"/>
</dbReference>
<dbReference type="PROSITE" id="PS51257">
    <property type="entry name" value="PROKAR_LIPOPROTEIN"/>
    <property type="match status" value="1"/>
</dbReference>
<reference evidence="3" key="1">
    <citation type="journal article" date="2019" name="Int. J. Syst. Evol. Microbiol.">
        <title>The Global Catalogue of Microorganisms (GCM) 10K type strain sequencing project: providing services to taxonomists for standard genome sequencing and annotation.</title>
        <authorList>
            <consortium name="The Broad Institute Genomics Platform"/>
            <consortium name="The Broad Institute Genome Sequencing Center for Infectious Disease"/>
            <person name="Wu L."/>
            <person name="Ma J."/>
        </authorList>
    </citation>
    <scope>NUCLEOTIDE SEQUENCE [LARGE SCALE GENOMIC DNA]</scope>
    <source>
        <strain evidence="3">JCM 17068</strain>
    </source>
</reference>
<dbReference type="EMBL" id="BAABCS010000020">
    <property type="protein sequence ID" value="GAA4055944.1"/>
    <property type="molecule type" value="Genomic_DNA"/>
</dbReference>
<evidence type="ECO:0008006" key="4">
    <source>
        <dbReference type="Google" id="ProtNLM"/>
    </source>
</evidence>
<keyword evidence="3" id="KW-1185">Reference proteome</keyword>
<evidence type="ECO:0000313" key="3">
    <source>
        <dbReference type="Proteomes" id="UP001500426"/>
    </source>
</evidence>
<name>A0ABP7UZ41_9FLAO</name>
<evidence type="ECO:0000313" key="2">
    <source>
        <dbReference type="EMBL" id="GAA4055944.1"/>
    </source>
</evidence>
<organism evidence="2 3">
    <name type="scientific">Flavobacterium chungnamense</name>
    <dbReference type="NCBI Taxonomy" id="706182"/>
    <lineage>
        <taxon>Bacteria</taxon>
        <taxon>Pseudomonadati</taxon>
        <taxon>Bacteroidota</taxon>
        <taxon>Flavobacteriia</taxon>
        <taxon>Flavobacteriales</taxon>
        <taxon>Flavobacteriaceae</taxon>
        <taxon>Flavobacterium</taxon>
    </lineage>
</organism>
<feature type="chain" id="PRO_5046611311" description="Lipoprotein" evidence="1">
    <location>
        <begin position="23"/>
        <end position="184"/>
    </location>
</feature>